<evidence type="ECO:0000256" key="2">
    <source>
        <dbReference type="ARBA" id="ARBA00022729"/>
    </source>
</evidence>
<feature type="compositionally biased region" description="Pro residues" evidence="7">
    <location>
        <begin position="249"/>
        <end position="264"/>
    </location>
</feature>
<evidence type="ECO:0000256" key="1">
    <source>
        <dbReference type="ARBA" id="ARBA00010830"/>
    </source>
</evidence>
<feature type="signal peptide" evidence="8">
    <location>
        <begin position="1"/>
        <end position="38"/>
    </location>
</feature>
<keyword evidence="11" id="KW-1185">Reference proteome</keyword>
<dbReference type="OrthoDB" id="1404170at2"/>
<evidence type="ECO:0000256" key="8">
    <source>
        <dbReference type="SAM" id="SignalP"/>
    </source>
</evidence>
<feature type="compositionally biased region" description="Polar residues" evidence="7">
    <location>
        <begin position="294"/>
        <end position="305"/>
    </location>
</feature>
<evidence type="ECO:0000259" key="9">
    <source>
        <dbReference type="Pfam" id="PF06737"/>
    </source>
</evidence>
<evidence type="ECO:0000256" key="4">
    <source>
        <dbReference type="ARBA" id="ARBA00022801"/>
    </source>
</evidence>
<gene>
    <name evidence="10" type="ORF">BST42_10550</name>
</gene>
<proteinExistence type="inferred from homology"/>
<dbReference type="Proteomes" id="UP000192534">
    <property type="component" value="Unassembled WGS sequence"/>
</dbReference>
<comment type="caution">
    <text evidence="10">The sequence shown here is derived from an EMBL/GenBank/DDBJ whole genome shotgun (WGS) entry which is preliminary data.</text>
</comment>
<organism evidence="10 11">
    <name type="scientific">Mycolicibacterium rhodesiae</name>
    <name type="common">Mycobacterium rhodesiae</name>
    <dbReference type="NCBI Taxonomy" id="36814"/>
    <lineage>
        <taxon>Bacteria</taxon>
        <taxon>Bacillati</taxon>
        <taxon>Actinomycetota</taxon>
        <taxon>Actinomycetes</taxon>
        <taxon>Mycobacteriales</taxon>
        <taxon>Mycobacteriaceae</taxon>
        <taxon>Mycolicibacterium</taxon>
    </lineage>
</organism>
<evidence type="ECO:0000313" key="11">
    <source>
        <dbReference type="Proteomes" id="UP000192534"/>
    </source>
</evidence>
<feature type="compositionally biased region" description="Low complexity" evidence="7">
    <location>
        <begin position="361"/>
        <end position="376"/>
    </location>
</feature>
<dbReference type="GO" id="GO:0016787">
    <property type="term" value="F:hydrolase activity"/>
    <property type="evidence" value="ECO:0007669"/>
    <property type="project" value="UniProtKB-KW"/>
</dbReference>
<feature type="chain" id="PRO_5013366647" description="Resuscitation-promoting factor RpfA" evidence="8">
    <location>
        <begin position="39"/>
        <end position="388"/>
    </location>
</feature>
<dbReference type="EMBL" id="MVIH01000004">
    <property type="protein sequence ID" value="ORB53836.1"/>
    <property type="molecule type" value="Genomic_DNA"/>
</dbReference>
<feature type="region of interest" description="Disordered" evidence="7">
    <location>
        <begin position="122"/>
        <end position="205"/>
    </location>
</feature>
<feature type="compositionally biased region" description="Low complexity" evidence="7">
    <location>
        <begin position="196"/>
        <end position="205"/>
    </location>
</feature>
<feature type="region of interest" description="Disordered" evidence="7">
    <location>
        <begin position="244"/>
        <end position="316"/>
    </location>
</feature>
<dbReference type="SUPFAM" id="SSF53955">
    <property type="entry name" value="Lysozyme-like"/>
    <property type="match status" value="1"/>
</dbReference>
<keyword evidence="5" id="KW-0843">Virulence</keyword>
<evidence type="ECO:0000256" key="6">
    <source>
        <dbReference type="ARBA" id="ARBA00070624"/>
    </source>
</evidence>
<keyword evidence="4" id="KW-0378">Hydrolase</keyword>
<accession>A0A1X0IXJ7</accession>
<evidence type="ECO:0000256" key="3">
    <source>
        <dbReference type="ARBA" id="ARBA00022737"/>
    </source>
</evidence>
<reference evidence="10 11" key="1">
    <citation type="submission" date="2016-12" db="EMBL/GenBank/DDBJ databases">
        <title>The new phylogeny of genus Mycobacterium.</title>
        <authorList>
            <person name="Tortoli E."/>
            <person name="Trovato A."/>
            <person name="Cirillo D.M."/>
        </authorList>
    </citation>
    <scope>NUCLEOTIDE SEQUENCE [LARGE SCALE GENOMIC DNA]</scope>
    <source>
        <strain evidence="10 11">DSM 44223</strain>
    </source>
</reference>
<feature type="compositionally biased region" description="Polar residues" evidence="7">
    <location>
        <begin position="342"/>
        <end position="353"/>
    </location>
</feature>
<evidence type="ECO:0000256" key="5">
    <source>
        <dbReference type="ARBA" id="ARBA00023026"/>
    </source>
</evidence>
<sequence length="388" mass="38658">MSGRHRKPTSSSVSVAKIAVTGAVIGGGSLAFASQAQAAPDAEWDQVARCESGGNWGINTGNGYQGGLQFSPSTWSAHGGGQYAPAANMASKDQQIAIAERVLASQGRGAWPVCGRGLSGATPRNVVNEPTPEDAQIQPAGFQAPAPDAPAPDAPADLPPAPQDLPPAPQDLPPAPAPQDLPPAPADLPPAPQPDVVPAAQDVAPPAAAPVIDTALQVPAPEAPANPDEQTVTVQAASIHFVPQAPADPAVPPTLPPAPAPAPADPAAAPAPGTDVVAAGPAGQPPDGMPHLTSPENLPPGTSDQPEGPQEGPNVTYLKELWHAIQTQQVSKGDALLALTQRPLNTPVTNDPSMGTPPGDPNAQAPAPADPNAPLVPAAPAPAPAPAQ</sequence>
<evidence type="ECO:0000313" key="10">
    <source>
        <dbReference type="EMBL" id="ORB53836.1"/>
    </source>
</evidence>
<feature type="compositionally biased region" description="Pro residues" evidence="7">
    <location>
        <begin position="377"/>
        <end position="388"/>
    </location>
</feature>
<keyword evidence="3" id="KW-0677">Repeat</keyword>
<evidence type="ECO:0000256" key="7">
    <source>
        <dbReference type="SAM" id="MobiDB-lite"/>
    </source>
</evidence>
<comment type="similarity">
    <text evidence="1">Belongs to the transglycosylase family. Rpf subfamily.</text>
</comment>
<dbReference type="InterPro" id="IPR010618">
    <property type="entry name" value="RPF"/>
</dbReference>
<feature type="compositionally biased region" description="Low complexity" evidence="7">
    <location>
        <begin position="265"/>
        <end position="282"/>
    </location>
</feature>
<feature type="domain" description="Resuscitation-promoting factor core lysozyme-like" evidence="9">
    <location>
        <begin position="38"/>
        <end position="114"/>
    </location>
</feature>
<dbReference type="PRINTS" id="PR01217">
    <property type="entry name" value="PRICHEXTENSN"/>
</dbReference>
<protein>
    <recommendedName>
        <fullName evidence="6">Resuscitation-promoting factor RpfA</fullName>
    </recommendedName>
</protein>
<feature type="compositionally biased region" description="Pro residues" evidence="7">
    <location>
        <begin position="147"/>
        <end position="195"/>
    </location>
</feature>
<dbReference type="Gene3D" id="1.10.530.10">
    <property type="match status" value="1"/>
</dbReference>
<dbReference type="Pfam" id="PF06737">
    <property type="entry name" value="Transglycosylas"/>
    <property type="match status" value="1"/>
</dbReference>
<dbReference type="CDD" id="cd13925">
    <property type="entry name" value="RPF"/>
    <property type="match status" value="1"/>
</dbReference>
<dbReference type="RefSeq" id="WP_083118530.1">
    <property type="nucleotide sequence ID" value="NZ_MVIH01000004.1"/>
</dbReference>
<dbReference type="InterPro" id="IPR023346">
    <property type="entry name" value="Lysozyme-like_dom_sf"/>
</dbReference>
<keyword evidence="2 8" id="KW-0732">Signal</keyword>
<dbReference type="AlphaFoldDB" id="A0A1X0IXJ7"/>
<feature type="region of interest" description="Disordered" evidence="7">
    <location>
        <begin position="336"/>
        <end position="388"/>
    </location>
</feature>
<name>A0A1X0IXJ7_MYCRH</name>
<dbReference type="FunFam" id="1.10.530.10:FF:000029">
    <property type="entry name" value="Resuscitation-promoting factor RpfA"/>
    <property type="match status" value="1"/>
</dbReference>